<evidence type="ECO:0000256" key="3">
    <source>
        <dbReference type="SAM" id="SignalP"/>
    </source>
</evidence>
<protein>
    <recommendedName>
        <fullName evidence="8">LPXTG cell wall anchor domain-containing protein</fullName>
    </recommendedName>
</protein>
<sequence length="77" mass="8547">MWTSSILCLAVLLHLLVMSGWAEAALTQPLQLATLTLMLTAVLLLRKKKRKRKKAARKPPATVHKMLEKAEGGETIQ</sequence>
<feature type="transmembrane region" description="Helical" evidence="2">
    <location>
        <begin position="32"/>
        <end position="48"/>
    </location>
</feature>
<keyword evidence="3" id="KW-0732">Signal</keyword>
<dbReference type="Proteomes" id="UP000677234">
    <property type="component" value="Chromosome"/>
</dbReference>
<dbReference type="EMBL" id="CP073708">
    <property type="protein sequence ID" value="QUO43658.1"/>
    <property type="molecule type" value="Genomic_DNA"/>
</dbReference>
<evidence type="ECO:0008006" key="8">
    <source>
        <dbReference type="Google" id="ProtNLM"/>
    </source>
</evidence>
<dbReference type="EMBL" id="CP066308">
    <property type="protein sequence ID" value="QQE76584.1"/>
    <property type="molecule type" value="Genomic_DNA"/>
</dbReference>
<feature type="signal peptide" evidence="3">
    <location>
        <begin position="1"/>
        <end position="24"/>
    </location>
</feature>
<evidence type="ECO:0000256" key="2">
    <source>
        <dbReference type="SAM" id="Phobius"/>
    </source>
</evidence>
<dbReference type="Proteomes" id="UP000595847">
    <property type="component" value="Chromosome"/>
</dbReference>
<organism evidence="4 6">
    <name type="scientific">Brevibacillus composti</name>
    <dbReference type="NCBI Taxonomy" id="2796470"/>
    <lineage>
        <taxon>Bacteria</taxon>
        <taxon>Bacillati</taxon>
        <taxon>Bacillota</taxon>
        <taxon>Bacilli</taxon>
        <taxon>Bacillales</taxon>
        <taxon>Paenibacillaceae</taxon>
        <taxon>Brevibacillus</taxon>
    </lineage>
</organism>
<keyword evidence="7" id="KW-1185">Reference proteome</keyword>
<evidence type="ECO:0000313" key="4">
    <source>
        <dbReference type="EMBL" id="QQE76584.1"/>
    </source>
</evidence>
<dbReference type="KEGG" id="bcop:JD108_11325"/>
<evidence type="ECO:0000313" key="5">
    <source>
        <dbReference type="EMBL" id="QUO43658.1"/>
    </source>
</evidence>
<proteinExistence type="predicted"/>
<feature type="chain" id="PRO_5032701293" description="LPXTG cell wall anchor domain-containing protein" evidence="3">
    <location>
        <begin position="25"/>
        <end position="77"/>
    </location>
</feature>
<evidence type="ECO:0000256" key="1">
    <source>
        <dbReference type="SAM" id="MobiDB-lite"/>
    </source>
</evidence>
<keyword evidence="2" id="KW-1133">Transmembrane helix</keyword>
<reference evidence="5" key="2">
    <citation type="submission" date="2021-04" db="EMBL/GenBank/DDBJ databases">
        <title>Brevibacillus composti FJAT-54423, complete genome.</title>
        <authorList>
            <person name="Tang R."/>
        </authorList>
    </citation>
    <scope>NUCLEOTIDE SEQUENCE</scope>
    <source>
        <strain evidence="5">FJAT-54424</strain>
    </source>
</reference>
<keyword evidence="2" id="KW-0812">Transmembrane</keyword>
<evidence type="ECO:0000313" key="6">
    <source>
        <dbReference type="Proteomes" id="UP000595847"/>
    </source>
</evidence>
<dbReference type="AlphaFoldDB" id="A0A7T5EPW8"/>
<gene>
    <name evidence="4" type="ORF">JD108_11325</name>
    <name evidence="5" type="ORF">KDJ56_11270</name>
</gene>
<name>A0A7T5EPW8_9BACL</name>
<feature type="region of interest" description="Disordered" evidence="1">
    <location>
        <begin position="50"/>
        <end position="77"/>
    </location>
</feature>
<accession>A0A7T5EPW8</accession>
<evidence type="ECO:0000313" key="7">
    <source>
        <dbReference type="Proteomes" id="UP000677234"/>
    </source>
</evidence>
<keyword evidence="2" id="KW-0472">Membrane</keyword>
<reference evidence="4 6" key="1">
    <citation type="submission" date="2020-12" db="EMBL/GenBank/DDBJ databases">
        <title>strain FJAT-54423T represents a novel species of the genus Brevibacillus.</title>
        <authorList>
            <person name="Tang R."/>
        </authorList>
    </citation>
    <scope>NUCLEOTIDE SEQUENCE [LARGE SCALE GENOMIC DNA]</scope>
    <source>
        <strain evidence="4 6">FJAT-54423</strain>
    </source>
</reference>
<feature type="compositionally biased region" description="Basic and acidic residues" evidence="1">
    <location>
        <begin position="65"/>
        <end position="77"/>
    </location>
</feature>